<gene>
    <name evidence="6" type="ORF">WJX84_000406</name>
</gene>
<keyword evidence="3" id="KW-0333">Golgi apparatus</keyword>
<accession>A0AAW1RP91</accession>
<evidence type="ECO:0000256" key="3">
    <source>
        <dbReference type="ARBA" id="ARBA00023034"/>
    </source>
</evidence>
<proteinExistence type="inferred from homology"/>
<comment type="caution">
    <text evidence="6">The sequence shown here is derived from an EMBL/GenBank/DDBJ whole genome shotgun (WGS) entry which is preliminary data.</text>
</comment>
<feature type="region of interest" description="Disordered" evidence="4">
    <location>
        <begin position="390"/>
        <end position="411"/>
    </location>
</feature>
<name>A0AAW1RP91_9CHLO</name>
<keyword evidence="7" id="KW-1185">Reference proteome</keyword>
<organism evidence="6 7">
    <name type="scientific">Apatococcus fuscideae</name>
    <dbReference type="NCBI Taxonomy" id="2026836"/>
    <lineage>
        <taxon>Eukaryota</taxon>
        <taxon>Viridiplantae</taxon>
        <taxon>Chlorophyta</taxon>
        <taxon>core chlorophytes</taxon>
        <taxon>Trebouxiophyceae</taxon>
        <taxon>Chlorellales</taxon>
        <taxon>Chlorellaceae</taxon>
        <taxon>Apatococcus</taxon>
    </lineage>
</organism>
<dbReference type="Pfam" id="PF03016">
    <property type="entry name" value="Exostosin_GT47"/>
    <property type="match status" value="1"/>
</dbReference>
<evidence type="ECO:0000256" key="1">
    <source>
        <dbReference type="ARBA" id="ARBA00004323"/>
    </source>
</evidence>
<dbReference type="PANTHER" id="PTHR11062">
    <property type="entry name" value="EXOSTOSIN HEPARAN SULFATE GLYCOSYLTRANSFERASE -RELATED"/>
    <property type="match status" value="1"/>
</dbReference>
<feature type="domain" description="Exostosin GT47" evidence="5">
    <location>
        <begin position="51"/>
        <end position="312"/>
    </location>
</feature>
<dbReference type="GO" id="GO:0016757">
    <property type="term" value="F:glycosyltransferase activity"/>
    <property type="evidence" value="ECO:0007669"/>
    <property type="project" value="InterPro"/>
</dbReference>
<dbReference type="InterPro" id="IPR004263">
    <property type="entry name" value="Exostosin"/>
</dbReference>
<protein>
    <recommendedName>
        <fullName evidence="5">Exostosin GT47 domain-containing protein</fullName>
    </recommendedName>
</protein>
<dbReference type="AlphaFoldDB" id="A0AAW1RP91"/>
<dbReference type="EMBL" id="JALJOV010002075">
    <property type="protein sequence ID" value="KAK9835097.1"/>
    <property type="molecule type" value="Genomic_DNA"/>
</dbReference>
<dbReference type="Proteomes" id="UP001485043">
    <property type="component" value="Unassembled WGS sequence"/>
</dbReference>
<evidence type="ECO:0000313" key="7">
    <source>
        <dbReference type="Proteomes" id="UP001485043"/>
    </source>
</evidence>
<dbReference type="PANTHER" id="PTHR11062:SF117">
    <property type="entry name" value="XYLOGLUCAN-SPECIFIC GALACTURONOSYLTRANSFERASE 1"/>
    <property type="match status" value="1"/>
</dbReference>
<evidence type="ECO:0000313" key="6">
    <source>
        <dbReference type="EMBL" id="KAK9835097.1"/>
    </source>
</evidence>
<comment type="similarity">
    <text evidence="2">Belongs to the glycosyltransferase 47 family.</text>
</comment>
<sequence length="411" mass="47349">MAETVARTPLDQRLTWSVAEYIPQEFVQGVLQGGKDDTDRAYGYRSLGGMISAVEEQWDSHWPDIDLWLLNQLRISPLRVQSEEDADIVIVPAILAIHDIETQDAFVSNITTFLPNIHNKPHIVLLNHAVAPYIEQGSTLFSHPNSKLLTFICFTQRFPAEPQYDLDHVVGTPQFTRIHWNQFTMAENRQPSSNHQLEESKQKFAAASFGLQHYSDRFVAHRDCMARPDLCSWFNFTDPREDSLALFHLMESAWYVLQPRGDFITRSAWFDTILAGSIPVVFHARYPEFQPFNDVIDYSRLMITLPEEEYMQEGSDNILDVLQARFDTNEALEMLRYIQSVRHVFQFSLNPEHDVIRWDQQAMLSEADDAFTFTMKGVMRKLCQRQAGFANGSPHPSCSHKGPMATVEYQE</sequence>
<evidence type="ECO:0000256" key="4">
    <source>
        <dbReference type="SAM" id="MobiDB-lite"/>
    </source>
</evidence>
<reference evidence="6 7" key="1">
    <citation type="journal article" date="2024" name="Nat. Commun.">
        <title>Phylogenomics reveals the evolutionary origins of lichenization in chlorophyte algae.</title>
        <authorList>
            <person name="Puginier C."/>
            <person name="Libourel C."/>
            <person name="Otte J."/>
            <person name="Skaloud P."/>
            <person name="Haon M."/>
            <person name="Grisel S."/>
            <person name="Petersen M."/>
            <person name="Berrin J.G."/>
            <person name="Delaux P.M."/>
            <person name="Dal Grande F."/>
            <person name="Keller J."/>
        </authorList>
    </citation>
    <scope>NUCLEOTIDE SEQUENCE [LARGE SCALE GENOMIC DNA]</scope>
    <source>
        <strain evidence="6 7">SAG 2523</strain>
    </source>
</reference>
<comment type="subcellular location">
    <subcellularLocation>
        <location evidence="1">Golgi apparatus membrane</location>
        <topology evidence="1">Single-pass type II membrane protein</topology>
    </subcellularLocation>
</comment>
<dbReference type="GO" id="GO:0000139">
    <property type="term" value="C:Golgi membrane"/>
    <property type="evidence" value="ECO:0007669"/>
    <property type="project" value="UniProtKB-SubCell"/>
</dbReference>
<dbReference type="InterPro" id="IPR040911">
    <property type="entry name" value="Exostosin_GT47"/>
</dbReference>
<evidence type="ECO:0000256" key="2">
    <source>
        <dbReference type="ARBA" id="ARBA00010271"/>
    </source>
</evidence>
<evidence type="ECO:0000259" key="5">
    <source>
        <dbReference type="Pfam" id="PF03016"/>
    </source>
</evidence>